<feature type="compositionally biased region" description="Basic and acidic residues" evidence="1">
    <location>
        <begin position="13"/>
        <end position="25"/>
    </location>
</feature>
<comment type="caution">
    <text evidence="2">The sequence shown here is derived from an EMBL/GenBank/DDBJ whole genome shotgun (WGS) entry which is preliminary data.</text>
</comment>
<evidence type="ECO:0000256" key="1">
    <source>
        <dbReference type="SAM" id="MobiDB-lite"/>
    </source>
</evidence>
<keyword evidence="3" id="KW-1185">Reference proteome</keyword>
<dbReference type="Proteomes" id="UP001143480">
    <property type="component" value="Unassembled WGS sequence"/>
</dbReference>
<sequence>MSDYDTGDTGYEAGHDGGNDVDYGHYEAGQQHDGLDQLHQAHGSEADAQSQFGVYENDHHAQESTDFSQGHHVEYDQPAAVHYESDDYTNYSHDASVDDHVFAAEGSESSHQAEFSELDALQQRFDAAFAEGTQYHAGGGEAEIASK</sequence>
<gene>
    <name evidence="2" type="ORF">GCM10017581_019660</name>
</gene>
<accession>A0A9W6KDR6</accession>
<reference evidence="2" key="2">
    <citation type="submission" date="2023-01" db="EMBL/GenBank/DDBJ databases">
        <authorList>
            <person name="Sun Q."/>
            <person name="Evtushenko L."/>
        </authorList>
    </citation>
    <scope>NUCLEOTIDE SEQUENCE</scope>
    <source>
        <strain evidence="2">VKM Ac-1321</strain>
    </source>
</reference>
<name>A0A9W6KDR6_9ACTN</name>
<organism evidence="2 3">
    <name type="scientific">Dactylosporangium matsuzakiense</name>
    <dbReference type="NCBI Taxonomy" id="53360"/>
    <lineage>
        <taxon>Bacteria</taxon>
        <taxon>Bacillati</taxon>
        <taxon>Actinomycetota</taxon>
        <taxon>Actinomycetes</taxon>
        <taxon>Micromonosporales</taxon>
        <taxon>Micromonosporaceae</taxon>
        <taxon>Dactylosporangium</taxon>
    </lineage>
</organism>
<evidence type="ECO:0000313" key="3">
    <source>
        <dbReference type="Proteomes" id="UP001143480"/>
    </source>
</evidence>
<feature type="compositionally biased region" description="Basic and acidic residues" evidence="1">
    <location>
        <begin position="56"/>
        <end position="75"/>
    </location>
</feature>
<proteinExistence type="predicted"/>
<feature type="region of interest" description="Disordered" evidence="1">
    <location>
        <begin position="1"/>
        <end position="76"/>
    </location>
</feature>
<dbReference type="RefSeq" id="WP_261963036.1">
    <property type="nucleotide sequence ID" value="NZ_BAAAXA010000003.1"/>
</dbReference>
<reference evidence="2" key="1">
    <citation type="journal article" date="2014" name="Int. J. Syst. Evol. Microbiol.">
        <title>Complete genome sequence of Corynebacterium casei LMG S-19264T (=DSM 44701T), isolated from a smear-ripened cheese.</title>
        <authorList>
            <consortium name="US DOE Joint Genome Institute (JGI-PGF)"/>
            <person name="Walter F."/>
            <person name="Albersmeier A."/>
            <person name="Kalinowski J."/>
            <person name="Ruckert C."/>
        </authorList>
    </citation>
    <scope>NUCLEOTIDE SEQUENCE</scope>
    <source>
        <strain evidence="2">VKM Ac-1321</strain>
    </source>
</reference>
<protein>
    <submittedName>
        <fullName evidence="2">Uncharacterized protein</fullName>
    </submittedName>
</protein>
<dbReference type="AlphaFoldDB" id="A0A9W6KDR6"/>
<evidence type="ECO:0000313" key="2">
    <source>
        <dbReference type="EMBL" id="GLL00226.1"/>
    </source>
</evidence>
<dbReference type="EMBL" id="BSFP01000007">
    <property type="protein sequence ID" value="GLL00226.1"/>
    <property type="molecule type" value="Genomic_DNA"/>
</dbReference>